<feature type="region of interest" description="Disordered" evidence="13">
    <location>
        <begin position="379"/>
        <end position="406"/>
    </location>
</feature>
<dbReference type="Gene3D" id="3.40.50.300">
    <property type="entry name" value="P-loop containing nucleotide triphosphate hydrolases"/>
    <property type="match status" value="2"/>
</dbReference>
<keyword evidence="15" id="KW-1185">Reference proteome</keyword>
<proteinExistence type="inferred from homology"/>
<dbReference type="SUPFAM" id="SSF47895">
    <property type="entry name" value="Transducin (alpha subunit), insertion domain"/>
    <property type="match status" value="1"/>
</dbReference>
<feature type="binding site" evidence="12">
    <location>
        <position position="188"/>
    </location>
    <ligand>
        <name>Mg(2+)</name>
        <dbReference type="ChEBI" id="CHEBI:18420"/>
    </ligand>
</feature>
<dbReference type="InterPro" id="IPR011025">
    <property type="entry name" value="GproteinA_insert"/>
</dbReference>
<dbReference type="PROSITE" id="PS51882">
    <property type="entry name" value="G_ALPHA"/>
    <property type="match status" value="1"/>
</dbReference>
<protein>
    <recommendedName>
        <fullName evidence="10">Guanine nucleotide-binding protein alpha-13 subunit</fullName>
    </recommendedName>
    <alternativeName>
        <fullName evidence="9">Adenylate cyclase-stimulating G alpha protein</fullName>
    </alternativeName>
</protein>
<evidence type="ECO:0000256" key="7">
    <source>
        <dbReference type="ARBA" id="ARBA00023134"/>
    </source>
</evidence>
<dbReference type="InterPro" id="IPR001019">
    <property type="entry name" value="Gprotein_alpha_su"/>
</dbReference>
<feature type="binding site" evidence="11">
    <location>
        <begin position="157"/>
        <end position="158"/>
    </location>
    <ligand>
        <name>GTP</name>
        <dbReference type="ChEBI" id="CHEBI:37565"/>
    </ligand>
</feature>
<dbReference type="FunFam" id="3.40.50.300:FF:000692">
    <property type="entry name" value="Guanine nucleotide-binding protein subunit alpha"/>
    <property type="match status" value="2"/>
</dbReference>
<name>A0A4S2LW93_OPIFE</name>
<keyword evidence="6 12" id="KW-0460">Magnesium</keyword>
<organism evidence="14 15">
    <name type="scientific">Opisthorchis felineus</name>
    <dbReference type="NCBI Taxonomy" id="147828"/>
    <lineage>
        <taxon>Eukaryota</taxon>
        <taxon>Metazoa</taxon>
        <taxon>Spiralia</taxon>
        <taxon>Lophotrochozoa</taxon>
        <taxon>Platyhelminthes</taxon>
        <taxon>Trematoda</taxon>
        <taxon>Digenea</taxon>
        <taxon>Opisthorchiida</taxon>
        <taxon>Opisthorchiata</taxon>
        <taxon>Opisthorchiidae</taxon>
        <taxon>Opisthorchis</taxon>
    </lineage>
</organism>
<dbReference type="GO" id="GO:0005834">
    <property type="term" value="C:heterotrimeric G-protein complex"/>
    <property type="evidence" value="ECO:0007669"/>
    <property type="project" value="TreeGrafter"/>
</dbReference>
<evidence type="ECO:0000256" key="11">
    <source>
        <dbReference type="PIRSR" id="PIRSR601019-1"/>
    </source>
</evidence>
<dbReference type="EMBL" id="SJOL01006382">
    <property type="protein sequence ID" value="TGZ68132.1"/>
    <property type="molecule type" value="Genomic_DNA"/>
</dbReference>
<dbReference type="PANTHER" id="PTHR10218:SF212">
    <property type="entry name" value="G PROTEIN ALPHA S SUBUNIT"/>
    <property type="match status" value="1"/>
</dbReference>
<evidence type="ECO:0000256" key="2">
    <source>
        <dbReference type="ARBA" id="ARBA00005804"/>
    </source>
</evidence>
<keyword evidence="7 11" id="KW-0342">GTP-binding</keyword>
<reference evidence="14 15" key="1">
    <citation type="journal article" date="2019" name="BMC Genomics">
        <title>New insights from Opisthorchis felineus genome: update on genomics of the epidemiologically important liver flukes.</title>
        <authorList>
            <person name="Ershov N.I."/>
            <person name="Mordvinov V.A."/>
            <person name="Prokhortchouk E.B."/>
            <person name="Pakharukova M.Y."/>
            <person name="Gunbin K.V."/>
            <person name="Ustyantsev K."/>
            <person name="Genaev M.A."/>
            <person name="Blinov A.G."/>
            <person name="Mazur A."/>
            <person name="Boulygina E."/>
            <person name="Tsygankova S."/>
            <person name="Khrameeva E."/>
            <person name="Chekanov N."/>
            <person name="Fan G."/>
            <person name="Xiao A."/>
            <person name="Zhang H."/>
            <person name="Xu X."/>
            <person name="Yang H."/>
            <person name="Solovyev V."/>
            <person name="Lee S.M."/>
            <person name="Liu X."/>
            <person name="Afonnikov D.A."/>
            <person name="Skryabin K.G."/>
        </authorList>
    </citation>
    <scope>NUCLEOTIDE SEQUENCE [LARGE SCALE GENOMIC DNA]</scope>
    <source>
        <strain evidence="14">AK-0245</strain>
        <tissue evidence="14">Whole organism</tissue>
    </source>
</reference>
<dbReference type="Gene3D" id="1.10.400.10">
    <property type="entry name" value="GI Alpha 1, domain 2-like"/>
    <property type="match status" value="1"/>
</dbReference>
<dbReference type="SMART" id="SM00275">
    <property type="entry name" value="G_alpha"/>
    <property type="match status" value="1"/>
</dbReference>
<evidence type="ECO:0000256" key="3">
    <source>
        <dbReference type="ARBA" id="ARBA00011356"/>
    </source>
</evidence>
<dbReference type="PRINTS" id="PR00318">
    <property type="entry name" value="GPROTEINA"/>
</dbReference>
<dbReference type="GO" id="GO:0007191">
    <property type="term" value="P:adenylate cyclase-activating dopamine receptor signaling pathway"/>
    <property type="evidence" value="ECO:0007669"/>
    <property type="project" value="TreeGrafter"/>
</dbReference>
<evidence type="ECO:0000256" key="1">
    <source>
        <dbReference type="ARBA" id="ARBA00003069"/>
    </source>
</evidence>
<comment type="subunit">
    <text evidence="3">G proteins are composed of 3 units; alpha, beta and gamma. The alpha chain contains the guanine nucleotide binding site.</text>
</comment>
<dbReference type="PANTHER" id="PTHR10218">
    <property type="entry name" value="GTP-BINDING PROTEIN ALPHA SUBUNIT"/>
    <property type="match status" value="1"/>
</dbReference>
<evidence type="ECO:0000256" key="5">
    <source>
        <dbReference type="ARBA" id="ARBA00022741"/>
    </source>
</evidence>
<dbReference type="SUPFAM" id="SSF52540">
    <property type="entry name" value="P-loop containing nucleoside triphosphate hydrolases"/>
    <property type="match status" value="1"/>
</dbReference>
<evidence type="ECO:0000256" key="13">
    <source>
        <dbReference type="SAM" id="MobiDB-lite"/>
    </source>
</evidence>
<evidence type="ECO:0000256" key="4">
    <source>
        <dbReference type="ARBA" id="ARBA00022723"/>
    </source>
</evidence>
<dbReference type="InterPro" id="IPR027417">
    <property type="entry name" value="P-loop_NTPase"/>
</dbReference>
<comment type="similarity">
    <text evidence="2">Belongs to the G-alpha family.</text>
</comment>
<feature type="binding site" evidence="11">
    <location>
        <begin position="182"/>
        <end position="188"/>
    </location>
    <ligand>
        <name>GTP</name>
        <dbReference type="ChEBI" id="CHEBI:37565"/>
    </ligand>
</feature>
<feature type="binding site" evidence="11">
    <location>
        <begin position="212"/>
        <end position="216"/>
    </location>
    <ligand>
        <name>GTP</name>
        <dbReference type="ChEBI" id="CHEBI:37565"/>
    </ligand>
</feature>
<dbReference type="EMBL" id="SJOL01006382">
    <property type="protein sequence ID" value="TGZ68130.1"/>
    <property type="molecule type" value="Genomic_DNA"/>
</dbReference>
<keyword evidence="8" id="KW-0807">Transducer</keyword>
<dbReference type="GO" id="GO:0003924">
    <property type="term" value="F:GTPase activity"/>
    <property type="evidence" value="ECO:0007669"/>
    <property type="project" value="InterPro"/>
</dbReference>
<evidence type="ECO:0000256" key="10">
    <source>
        <dbReference type="ARBA" id="ARBA00067290"/>
    </source>
</evidence>
<evidence type="ECO:0000256" key="9">
    <source>
        <dbReference type="ARBA" id="ARBA00042247"/>
    </source>
</evidence>
<comment type="function">
    <text evidence="1">Guanine nucleotide-binding proteins (G proteins) are involved as modulators or transducers in various transmembrane signaling systems.</text>
</comment>
<dbReference type="GO" id="GO:0005525">
    <property type="term" value="F:GTP binding"/>
    <property type="evidence" value="ECO:0007669"/>
    <property type="project" value="UniProtKB-KW"/>
</dbReference>
<dbReference type="GO" id="GO:0005737">
    <property type="term" value="C:cytoplasm"/>
    <property type="evidence" value="ECO:0007669"/>
    <property type="project" value="TreeGrafter"/>
</dbReference>
<dbReference type="AlphaFoldDB" id="A0A4S2LW93"/>
<dbReference type="OrthoDB" id="5817230at2759"/>
<dbReference type="GO" id="GO:0001664">
    <property type="term" value="F:G protein-coupled receptor binding"/>
    <property type="evidence" value="ECO:0007669"/>
    <property type="project" value="TreeGrafter"/>
</dbReference>
<dbReference type="Proteomes" id="UP000308267">
    <property type="component" value="Unassembled WGS sequence"/>
</dbReference>
<accession>A0A4S2LW93</accession>
<comment type="caution">
    <text evidence="14">The sequence shown here is derived from an EMBL/GenBank/DDBJ whole genome shotgun (WGS) entry which is preliminary data.</text>
</comment>
<feature type="binding site" evidence="11">
    <location>
        <begin position="51"/>
        <end position="56"/>
    </location>
    <ligand>
        <name>GTP</name>
        <dbReference type="ChEBI" id="CHEBI:37565"/>
    </ligand>
</feature>
<evidence type="ECO:0000313" key="15">
    <source>
        <dbReference type="Proteomes" id="UP000308267"/>
    </source>
</evidence>
<feature type="binding site" evidence="12">
    <location>
        <position position="55"/>
    </location>
    <ligand>
        <name>Mg(2+)</name>
        <dbReference type="ChEBI" id="CHEBI:18420"/>
    </ligand>
</feature>
<dbReference type="GO" id="GO:0031683">
    <property type="term" value="F:G-protein beta/gamma-subunit complex binding"/>
    <property type="evidence" value="ECO:0007669"/>
    <property type="project" value="InterPro"/>
</dbReference>
<keyword evidence="5 11" id="KW-0547">Nucleotide-binding</keyword>
<evidence type="ECO:0000256" key="12">
    <source>
        <dbReference type="PIRSR" id="PIRSR601019-2"/>
    </source>
</evidence>
<evidence type="ECO:0000313" key="14">
    <source>
        <dbReference type="EMBL" id="TGZ68132.1"/>
    </source>
</evidence>
<sequence length="583" mass="67116">MTLLCCAVTHSPEEESEKKAKEVSRSINKRLKQSQKADWKCLKLLLLGTGESGKSTILKQMKIIHINGYTESEKKEFILPVYKNIRDAMMSLLGGMRVLSEEFGTAENAKLAKDLLDTSFKEDSDYSPSFFDAVERLWNDQGVQRVFTKANEYQLLDSAKYFLDRVGIIRQADYIPSDQDILRCRTMTDGINEVRFDIQTGRKTSVRFRVFDVSGQRGARKKWIQLFDNVTAILFLVDSSSFDQTLREDRNQNRMVDSLEVFEQAWNNKYLQSVPMIVFLNKIDVLDEKIHAGQRITRLYSFAANWIDMYEMRSSVFSPASLADSRDQFLNLHDSLLSCYSQTNDFNDGTTVQAPVSRFPITSVLRKIDENAPQDCDGSLLGSSLTSPTKHSTPNDRAKMTRRPSQSSFRWRQSSFSRALNTLTPKNSIRRFRRSFRQATFIPINPMPSSCGQKSRLSCTVAVTQVIVQSPYHKFEPSVEEQYEFTRAIQYIERQPNSLAGLESTDLRELRPPHRETIRTACYIKHLFQELTKQKPSGQNHLGKRRHCLFYYTCAVSTDSVKKVLDACRKFLIEDHLERFGLL</sequence>
<keyword evidence="4 12" id="KW-0479">Metal-binding</keyword>
<dbReference type="GO" id="GO:0046872">
    <property type="term" value="F:metal ion binding"/>
    <property type="evidence" value="ECO:0007669"/>
    <property type="project" value="UniProtKB-KW"/>
</dbReference>
<dbReference type="Pfam" id="PF00503">
    <property type="entry name" value="G-alpha"/>
    <property type="match status" value="1"/>
</dbReference>
<gene>
    <name evidence="14" type="ORF">CRM22_004429</name>
</gene>
<evidence type="ECO:0000256" key="6">
    <source>
        <dbReference type="ARBA" id="ARBA00022842"/>
    </source>
</evidence>
<feature type="binding site" evidence="11">
    <location>
        <begin position="281"/>
        <end position="284"/>
    </location>
    <ligand>
        <name>GTP</name>
        <dbReference type="ChEBI" id="CHEBI:37565"/>
    </ligand>
</feature>
<evidence type="ECO:0000256" key="8">
    <source>
        <dbReference type="ARBA" id="ARBA00023224"/>
    </source>
</evidence>
<dbReference type="STRING" id="147828.A0A4S2LW93"/>
<dbReference type="CDD" id="cd00066">
    <property type="entry name" value="G-alpha"/>
    <property type="match status" value="1"/>
</dbReference>
<dbReference type="FunFam" id="1.10.400.10:FF:000010">
    <property type="entry name" value="Guanine nucleotide-binding protein alpha-13 subunit"/>
    <property type="match status" value="1"/>
</dbReference>